<dbReference type="PANTHER" id="PTHR45626">
    <property type="entry name" value="TRANSCRIPTION TERMINATION FACTOR 2-RELATED"/>
    <property type="match status" value="1"/>
</dbReference>
<evidence type="ECO:0000256" key="8">
    <source>
        <dbReference type="SAM" id="MobiDB-lite"/>
    </source>
</evidence>
<organism evidence="12 13">
    <name type="scientific">Colletotrichum musicola</name>
    <dbReference type="NCBI Taxonomy" id="2175873"/>
    <lineage>
        <taxon>Eukaryota</taxon>
        <taxon>Fungi</taxon>
        <taxon>Dikarya</taxon>
        <taxon>Ascomycota</taxon>
        <taxon>Pezizomycotina</taxon>
        <taxon>Sordariomycetes</taxon>
        <taxon>Hypocreomycetidae</taxon>
        <taxon>Glomerellales</taxon>
        <taxon>Glomerellaceae</taxon>
        <taxon>Colletotrichum</taxon>
        <taxon>Colletotrichum orchidearum species complex</taxon>
    </lineage>
</organism>
<dbReference type="InterPro" id="IPR038718">
    <property type="entry name" value="SNF2-like_sf"/>
</dbReference>
<dbReference type="PROSITE" id="PS51192">
    <property type="entry name" value="HELICASE_ATP_BIND_1"/>
    <property type="match status" value="1"/>
</dbReference>
<evidence type="ECO:0000256" key="6">
    <source>
        <dbReference type="ARBA" id="ARBA00022840"/>
    </source>
</evidence>
<keyword evidence="2" id="KW-0547">Nucleotide-binding</keyword>
<dbReference type="GO" id="GO:0006281">
    <property type="term" value="P:DNA repair"/>
    <property type="evidence" value="ECO:0007669"/>
    <property type="project" value="TreeGrafter"/>
</dbReference>
<dbReference type="PROSITE" id="PS00518">
    <property type="entry name" value="ZF_RING_1"/>
    <property type="match status" value="1"/>
</dbReference>
<dbReference type="OrthoDB" id="4850194at2759"/>
<proteinExistence type="predicted"/>
<dbReference type="SUPFAM" id="SSF52540">
    <property type="entry name" value="P-loop containing nucleoside triphosphate hydrolases"/>
    <property type="match status" value="2"/>
</dbReference>
<evidence type="ECO:0000256" key="7">
    <source>
        <dbReference type="PROSITE-ProRule" id="PRU00175"/>
    </source>
</evidence>
<dbReference type="GO" id="GO:0005524">
    <property type="term" value="F:ATP binding"/>
    <property type="evidence" value="ECO:0007669"/>
    <property type="project" value="UniProtKB-KW"/>
</dbReference>
<dbReference type="Pfam" id="PF00176">
    <property type="entry name" value="SNF2-rel_dom"/>
    <property type="match status" value="1"/>
</dbReference>
<dbReference type="PROSITE" id="PS50089">
    <property type="entry name" value="ZF_RING_2"/>
    <property type="match status" value="1"/>
</dbReference>
<evidence type="ECO:0000259" key="9">
    <source>
        <dbReference type="PROSITE" id="PS50089"/>
    </source>
</evidence>
<dbReference type="EMBL" id="WIGM01000472">
    <property type="protein sequence ID" value="KAF6824281.1"/>
    <property type="molecule type" value="Genomic_DNA"/>
</dbReference>
<accession>A0A8H6N9E8</accession>
<dbReference type="SMART" id="SM00487">
    <property type="entry name" value="DEXDc"/>
    <property type="match status" value="1"/>
</dbReference>
<dbReference type="Gene3D" id="3.40.50.10810">
    <property type="entry name" value="Tandem AAA-ATPase domain"/>
    <property type="match status" value="1"/>
</dbReference>
<dbReference type="InterPro" id="IPR000330">
    <property type="entry name" value="SNF2_N"/>
</dbReference>
<keyword evidence="4" id="KW-0378">Hydrolase</keyword>
<evidence type="ECO:0000256" key="5">
    <source>
        <dbReference type="ARBA" id="ARBA00022833"/>
    </source>
</evidence>
<sequence length="840" mass="93935">MAVPKRSWDSFNEEETGFHSTSDIIDEAEPNNWLLDTVDQPENPAQPILTCAESFTNATLQHEDSCSEEVCFGSVRSLTEPMVLGKPADSLAQLTDVLTKTQRQPEGYSEPDFGSLYSFEIRLMGEYYGMYSSNTLLALLNKTICALLNGLKDTTLIRLKATATLQQWDAGLRDWSRRQGASVLAVDVTIFGAKEEAQSVGEVVAKHGLVLQRPPPQLSHGTSYSNPHYLEISHSSEADLKKEALHASSESVIQDHSQAAEEASVTVDASKEISSILDSLAHRTILREHLAHRRIRSQLHPHQSAAIDYVYRTESENLPPEMSLWRYNDDDEEASYHQHVITGFKSTTPLETTGGIIADEMGLGKSLVMLSIIAGSLDRAASFRDDLLNKRGCGHDRLFPEPSIATLVVVPSSLLIDNWINEIRRHTFPGDMTFFKYHGNKRAEDAHERFRSHIVFTTYSTIASEANRRSNILGNISWFRIVLDEAHYIRNRSTKQFSAVSNLAAHHRWCLTGTPIQNSLEDLGSLAAFLRVPVLENSMTFKRFITGPCTSAVASKRSFEALRTLLASICLRRTRELINLPAPVKETRILELTSLEREQYNTIIFDSKRVIQMAVSKRGNRKVNTAVLLSLLRLRLFCNHGDMTHDQFSQALPTDPDEILSFLQQKDEALCVYCSNIIYAINDLRRKDIDGGFLIKECMHLICLGCMPQFLSEKRQCPQCALGATDRDFESPSADILLMTLGTGAVGLNLAFATRIYLFEPQWNPSIELQAIGRALRLGQSENVTIVRYIMRGTIEDSNVLSRQHKKLQLADGGFSKGGKAISDERLQSLSDIFGVDLEA</sequence>
<feature type="region of interest" description="Disordered" evidence="8">
    <location>
        <begin position="1"/>
        <end position="24"/>
    </location>
</feature>
<dbReference type="InterPro" id="IPR014001">
    <property type="entry name" value="Helicase_ATP-bd"/>
</dbReference>
<dbReference type="AlphaFoldDB" id="A0A8H6N9E8"/>
<dbReference type="CDD" id="cd18008">
    <property type="entry name" value="DEXDc_SHPRH-like"/>
    <property type="match status" value="1"/>
</dbReference>
<keyword evidence="6" id="KW-0067">ATP-binding</keyword>
<keyword evidence="3 7" id="KW-0863">Zinc-finger</keyword>
<keyword evidence="1" id="KW-0479">Metal-binding</keyword>
<dbReference type="PANTHER" id="PTHR45626:SF52">
    <property type="entry name" value="SINGLE-STRANDED DNA-DEPENDENT ATPASE (EUROFUNG)"/>
    <property type="match status" value="1"/>
</dbReference>
<feature type="domain" description="RING-type" evidence="9">
    <location>
        <begin position="671"/>
        <end position="720"/>
    </location>
</feature>
<reference evidence="12" key="1">
    <citation type="journal article" date="2020" name="Phytopathology">
        <title>Genome Sequence Resources of Colletotrichum truncatum, C. plurivorum, C. musicola, and C. sojae: Four Species Pathogenic to Soybean (Glycine max).</title>
        <authorList>
            <person name="Rogerio F."/>
            <person name="Boufleur T.R."/>
            <person name="Ciampi-Guillardi M."/>
            <person name="Sukno S.A."/>
            <person name="Thon M.R."/>
            <person name="Massola Junior N.S."/>
            <person name="Baroncelli R."/>
        </authorList>
    </citation>
    <scope>NUCLEOTIDE SEQUENCE</scope>
    <source>
        <strain evidence="12">LFN0074</strain>
    </source>
</reference>
<dbReference type="InterPro" id="IPR027417">
    <property type="entry name" value="P-loop_NTPase"/>
</dbReference>
<evidence type="ECO:0000259" key="11">
    <source>
        <dbReference type="PROSITE" id="PS51194"/>
    </source>
</evidence>
<evidence type="ECO:0000256" key="2">
    <source>
        <dbReference type="ARBA" id="ARBA00022741"/>
    </source>
</evidence>
<dbReference type="InterPro" id="IPR001841">
    <property type="entry name" value="Znf_RING"/>
</dbReference>
<dbReference type="GO" id="GO:0005634">
    <property type="term" value="C:nucleus"/>
    <property type="evidence" value="ECO:0007669"/>
    <property type="project" value="TreeGrafter"/>
</dbReference>
<dbReference type="Gene3D" id="3.40.50.300">
    <property type="entry name" value="P-loop containing nucleotide triphosphate hydrolases"/>
    <property type="match status" value="1"/>
</dbReference>
<dbReference type="Proteomes" id="UP000639643">
    <property type="component" value="Unassembled WGS sequence"/>
</dbReference>
<gene>
    <name evidence="12" type="ORF">CMUS01_10316</name>
</gene>
<keyword evidence="5" id="KW-0862">Zinc</keyword>
<dbReference type="GO" id="GO:0016787">
    <property type="term" value="F:hydrolase activity"/>
    <property type="evidence" value="ECO:0007669"/>
    <property type="project" value="UniProtKB-KW"/>
</dbReference>
<dbReference type="InterPro" id="IPR049730">
    <property type="entry name" value="SNF2/RAD54-like_C"/>
</dbReference>
<dbReference type="GO" id="GO:0008094">
    <property type="term" value="F:ATP-dependent activity, acting on DNA"/>
    <property type="evidence" value="ECO:0007669"/>
    <property type="project" value="TreeGrafter"/>
</dbReference>
<dbReference type="Pfam" id="PF00271">
    <property type="entry name" value="Helicase_C"/>
    <property type="match status" value="1"/>
</dbReference>
<protein>
    <submittedName>
        <fullName evidence="12">DNA repair protein rad5</fullName>
    </submittedName>
</protein>
<feature type="domain" description="Helicase C-terminal" evidence="11">
    <location>
        <begin position="647"/>
        <end position="831"/>
    </location>
</feature>
<evidence type="ECO:0000256" key="4">
    <source>
        <dbReference type="ARBA" id="ARBA00022801"/>
    </source>
</evidence>
<dbReference type="InterPro" id="IPR050628">
    <property type="entry name" value="SNF2_RAD54_helicase_TF"/>
</dbReference>
<evidence type="ECO:0000313" key="12">
    <source>
        <dbReference type="EMBL" id="KAF6824281.1"/>
    </source>
</evidence>
<evidence type="ECO:0000313" key="13">
    <source>
        <dbReference type="Proteomes" id="UP000639643"/>
    </source>
</evidence>
<dbReference type="InterPro" id="IPR017907">
    <property type="entry name" value="Znf_RING_CS"/>
</dbReference>
<dbReference type="InterPro" id="IPR001650">
    <property type="entry name" value="Helicase_C-like"/>
</dbReference>
<keyword evidence="13" id="KW-1185">Reference proteome</keyword>
<evidence type="ECO:0000256" key="3">
    <source>
        <dbReference type="ARBA" id="ARBA00022771"/>
    </source>
</evidence>
<name>A0A8H6N9E8_9PEZI</name>
<dbReference type="CDD" id="cd18793">
    <property type="entry name" value="SF2_C_SNF"/>
    <property type="match status" value="1"/>
</dbReference>
<dbReference type="PROSITE" id="PS51194">
    <property type="entry name" value="HELICASE_CTER"/>
    <property type="match status" value="1"/>
</dbReference>
<dbReference type="GO" id="GO:0008270">
    <property type="term" value="F:zinc ion binding"/>
    <property type="evidence" value="ECO:0007669"/>
    <property type="project" value="UniProtKB-KW"/>
</dbReference>
<comment type="caution">
    <text evidence="12">The sequence shown here is derived from an EMBL/GenBank/DDBJ whole genome shotgun (WGS) entry which is preliminary data.</text>
</comment>
<evidence type="ECO:0000256" key="1">
    <source>
        <dbReference type="ARBA" id="ARBA00022723"/>
    </source>
</evidence>
<feature type="domain" description="Helicase ATP-binding" evidence="10">
    <location>
        <begin position="346"/>
        <end position="533"/>
    </location>
</feature>
<evidence type="ECO:0000259" key="10">
    <source>
        <dbReference type="PROSITE" id="PS51192"/>
    </source>
</evidence>